<sequence length="233" mass="25406">MNFRSATSNGGATRGQSWSCMHLESRQLLNLQHIARIRSVKTTLSTPDRVSNLDLPVVSSLVYWEFSALDHAAPKLYLTRRPQVRGIKEKKDVLSAKFSEELWRIGKQKDLDELPKFVISIGFVTNNKNQVAEVARDKFCPQTGLLFGVLYVTGAGGEVFSKLTKLPTAGGSFSAAIATTSLLLLDSCSKRGCVDRDSGRTKLVSQSAELARSLSTLLVEGEEGISGAERGTK</sequence>
<protein>
    <submittedName>
        <fullName evidence="1">Uncharacterized protein</fullName>
    </submittedName>
</protein>
<reference evidence="1" key="1">
    <citation type="submission" date="2020-11" db="EMBL/GenBank/DDBJ databases">
        <authorList>
            <person name="Tran Van P."/>
        </authorList>
    </citation>
    <scope>NUCLEOTIDE SEQUENCE</scope>
</reference>
<evidence type="ECO:0000313" key="1">
    <source>
        <dbReference type="EMBL" id="CAD7400775.1"/>
    </source>
</evidence>
<proteinExistence type="predicted"/>
<organism evidence="1">
    <name type="scientific">Timema poppense</name>
    <name type="common">Walking stick</name>
    <dbReference type="NCBI Taxonomy" id="170557"/>
    <lineage>
        <taxon>Eukaryota</taxon>
        <taxon>Metazoa</taxon>
        <taxon>Ecdysozoa</taxon>
        <taxon>Arthropoda</taxon>
        <taxon>Hexapoda</taxon>
        <taxon>Insecta</taxon>
        <taxon>Pterygota</taxon>
        <taxon>Neoptera</taxon>
        <taxon>Polyneoptera</taxon>
        <taxon>Phasmatodea</taxon>
        <taxon>Timematodea</taxon>
        <taxon>Timematoidea</taxon>
        <taxon>Timematidae</taxon>
        <taxon>Timema</taxon>
    </lineage>
</organism>
<dbReference type="EMBL" id="OD001148">
    <property type="protein sequence ID" value="CAD7400775.1"/>
    <property type="molecule type" value="Genomic_DNA"/>
</dbReference>
<dbReference type="AlphaFoldDB" id="A0A7R9CQJ2"/>
<accession>A0A7R9CQJ2</accession>
<gene>
    <name evidence="1" type="ORF">TPSB3V08_LOCUS2767</name>
</gene>
<name>A0A7R9CQJ2_TIMPO</name>